<evidence type="ECO:0000256" key="2">
    <source>
        <dbReference type="ARBA" id="ARBA00004370"/>
    </source>
</evidence>
<dbReference type="PANTHER" id="PTHR43711">
    <property type="entry name" value="TWO-COMPONENT HISTIDINE KINASE"/>
    <property type="match status" value="1"/>
</dbReference>
<dbReference type="SUPFAM" id="SSF158472">
    <property type="entry name" value="HAMP domain-like"/>
    <property type="match status" value="1"/>
</dbReference>
<keyword evidence="4" id="KW-0597">Phosphoprotein</keyword>
<gene>
    <name evidence="12" type="ORF">IAB77_02945</name>
</gene>
<dbReference type="InterPro" id="IPR003661">
    <property type="entry name" value="HisK_dim/P_dom"/>
</dbReference>
<comment type="subcellular location">
    <subcellularLocation>
        <location evidence="2">Membrane</location>
    </subcellularLocation>
</comment>
<dbReference type="CDD" id="cd06225">
    <property type="entry name" value="HAMP"/>
    <property type="match status" value="1"/>
</dbReference>
<comment type="catalytic activity">
    <reaction evidence="1">
        <text>ATP + protein L-histidine = ADP + protein N-phospho-L-histidine.</text>
        <dbReference type="EC" id="2.7.13.3"/>
    </reaction>
</comment>
<dbReference type="Gene3D" id="1.10.287.130">
    <property type="match status" value="1"/>
</dbReference>
<evidence type="ECO:0000256" key="4">
    <source>
        <dbReference type="ARBA" id="ARBA00022553"/>
    </source>
</evidence>
<dbReference type="InterPro" id="IPR004358">
    <property type="entry name" value="Sig_transdc_His_kin-like_C"/>
</dbReference>
<keyword evidence="8 9" id="KW-0472">Membrane</keyword>
<dbReference type="SUPFAM" id="SSF47384">
    <property type="entry name" value="Homodimeric domain of signal transducing histidine kinase"/>
    <property type="match status" value="1"/>
</dbReference>
<feature type="domain" description="Histidine kinase" evidence="10">
    <location>
        <begin position="271"/>
        <end position="489"/>
    </location>
</feature>
<keyword evidence="5" id="KW-0808">Transferase</keyword>
<feature type="transmembrane region" description="Helical" evidence="9">
    <location>
        <begin position="180"/>
        <end position="203"/>
    </location>
</feature>
<feature type="domain" description="HAMP" evidence="11">
    <location>
        <begin position="204"/>
        <end position="256"/>
    </location>
</feature>
<keyword evidence="9" id="KW-1133">Transmembrane helix</keyword>
<evidence type="ECO:0000256" key="6">
    <source>
        <dbReference type="ARBA" id="ARBA00022777"/>
    </source>
</evidence>
<reference evidence="12" key="1">
    <citation type="submission" date="2020-10" db="EMBL/GenBank/DDBJ databases">
        <authorList>
            <person name="Gilroy R."/>
        </authorList>
    </citation>
    <scope>NUCLEOTIDE SEQUENCE</scope>
    <source>
        <strain evidence="12">ChiBcolR7-354</strain>
    </source>
</reference>
<dbReference type="PRINTS" id="PR00344">
    <property type="entry name" value="BCTRLSENSOR"/>
</dbReference>
<dbReference type="InterPro" id="IPR003660">
    <property type="entry name" value="HAMP_dom"/>
</dbReference>
<dbReference type="InterPro" id="IPR050736">
    <property type="entry name" value="Sensor_HK_Regulatory"/>
</dbReference>
<dbReference type="CDD" id="cd00075">
    <property type="entry name" value="HATPase"/>
    <property type="match status" value="1"/>
</dbReference>
<dbReference type="FunFam" id="1.10.287.130:FF:000001">
    <property type="entry name" value="Two-component sensor histidine kinase"/>
    <property type="match status" value="1"/>
</dbReference>
<evidence type="ECO:0000313" key="12">
    <source>
        <dbReference type="EMBL" id="HIQ78197.1"/>
    </source>
</evidence>
<keyword evidence="6" id="KW-0418">Kinase</keyword>
<dbReference type="Pfam" id="PF02518">
    <property type="entry name" value="HATPase_c"/>
    <property type="match status" value="1"/>
</dbReference>
<dbReference type="EC" id="2.7.13.3" evidence="3"/>
<evidence type="ECO:0000256" key="5">
    <source>
        <dbReference type="ARBA" id="ARBA00022679"/>
    </source>
</evidence>
<reference evidence="12" key="2">
    <citation type="journal article" date="2021" name="PeerJ">
        <title>Extensive microbial diversity within the chicken gut microbiome revealed by metagenomics and culture.</title>
        <authorList>
            <person name="Gilroy R."/>
            <person name="Ravi A."/>
            <person name="Getino M."/>
            <person name="Pursley I."/>
            <person name="Horton D.L."/>
            <person name="Alikhan N.F."/>
            <person name="Baker D."/>
            <person name="Gharbi K."/>
            <person name="Hall N."/>
            <person name="Watson M."/>
            <person name="Adriaenssens E.M."/>
            <person name="Foster-Nyarko E."/>
            <person name="Jarju S."/>
            <person name="Secka A."/>
            <person name="Antonio M."/>
            <person name="Oren A."/>
            <person name="Chaudhuri R.R."/>
            <person name="La Ragione R."/>
            <person name="Hildebrand F."/>
            <person name="Pallen M.J."/>
        </authorList>
    </citation>
    <scope>NUCLEOTIDE SEQUENCE</scope>
    <source>
        <strain evidence="12">ChiBcolR7-354</strain>
    </source>
</reference>
<evidence type="ECO:0000256" key="1">
    <source>
        <dbReference type="ARBA" id="ARBA00000085"/>
    </source>
</evidence>
<dbReference type="InterPro" id="IPR036097">
    <property type="entry name" value="HisK_dim/P_sf"/>
</dbReference>
<dbReference type="InterPro" id="IPR003594">
    <property type="entry name" value="HATPase_dom"/>
</dbReference>
<proteinExistence type="predicted"/>
<feature type="transmembrane region" description="Helical" evidence="9">
    <location>
        <begin position="20"/>
        <end position="42"/>
    </location>
</feature>
<dbReference type="AlphaFoldDB" id="A0A9D0ZDQ1"/>
<dbReference type="SMART" id="SM00387">
    <property type="entry name" value="HATPase_c"/>
    <property type="match status" value="1"/>
</dbReference>
<dbReference type="Proteomes" id="UP000824262">
    <property type="component" value="Unassembled WGS sequence"/>
</dbReference>
<evidence type="ECO:0000256" key="7">
    <source>
        <dbReference type="ARBA" id="ARBA00023012"/>
    </source>
</evidence>
<dbReference type="GO" id="GO:0000155">
    <property type="term" value="F:phosphorelay sensor kinase activity"/>
    <property type="evidence" value="ECO:0007669"/>
    <property type="project" value="InterPro"/>
</dbReference>
<dbReference type="SMART" id="SM00388">
    <property type="entry name" value="HisKA"/>
    <property type="match status" value="1"/>
</dbReference>
<dbReference type="Gene3D" id="6.10.340.10">
    <property type="match status" value="1"/>
</dbReference>
<keyword evidence="9" id="KW-0812">Transmembrane</keyword>
<dbReference type="CDD" id="cd00082">
    <property type="entry name" value="HisKA"/>
    <property type="match status" value="1"/>
</dbReference>
<evidence type="ECO:0000256" key="8">
    <source>
        <dbReference type="ARBA" id="ARBA00023136"/>
    </source>
</evidence>
<comment type="caution">
    <text evidence="12">The sequence shown here is derived from an EMBL/GenBank/DDBJ whole genome shotgun (WGS) entry which is preliminary data.</text>
</comment>
<evidence type="ECO:0000313" key="13">
    <source>
        <dbReference type="Proteomes" id="UP000824262"/>
    </source>
</evidence>
<dbReference type="PANTHER" id="PTHR43711:SF1">
    <property type="entry name" value="HISTIDINE KINASE 1"/>
    <property type="match status" value="1"/>
</dbReference>
<dbReference type="InterPro" id="IPR036890">
    <property type="entry name" value="HATPase_C_sf"/>
</dbReference>
<dbReference type="Pfam" id="PF00672">
    <property type="entry name" value="HAMP"/>
    <property type="match status" value="1"/>
</dbReference>
<dbReference type="PROSITE" id="PS50109">
    <property type="entry name" value="HIS_KIN"/>
    <property type="match status" value="1"/>
</dbReference>
<dbReference type="EMBL" id="DVGA01000034">
    <property type="protein sequence ID" value="HIQ78197.1"/>
    <property type="molecule type" value="Genomic_DNA"/>
</dbReference>
<name>A0A9D0ZDQ1_9FIRM</name>
<dbReference type="Gene3D" id="3.30.565.10">
    <property type="entry name" value="Histidine kinase-like ATPase, C-terminal domain"/>
    <property type="match status" value="1"/>
</dbReference>
<sequence length="496" mass="54402">MKQDSSKKAGTARSGLVSLYTKLVLIIFVLIIALMVVTGVFLTRGVSSFYTNEFYDQMQEVFSSVGLAEDLRESAAAGDYEHMAAIIRTYAGQLGIDSGTRNFHILSGDTGAWLAGSTQPENGIEITPNIVTAIEGGNGYAYDPGADYMDVALPIDGGSTGYIIYVVDNKSTMTSLNDQLISIIVDALIVGLVISVLLCLILARAITSPIQDLTRAAEKVAGGDFTDKVENDSKDEIGVLTRTFNDMAGQLEDTLDDLTKSEQMRREFVANVSHELRTPITSVRSYAETLEDEPDMPEDTRQRFLEVILNESDRMTKIVQDLLTLSRFDAGSIEFSFAEFSFEKSVRDVYNAMAMEAQAHGHHFVLELEPDIPKIRGDRQRVEQVLINMVSNAVKYTKDGGRISVSAGTKNGEVWCSVRDNGIGIPAEDTQKVFDRFYRVDKARSRESGGTGLGLSIAQEIVVRHGGHIELQSRLGHGTVITVYLPVEGPSDEKQR</sequence>
<keyword evidence="7" id="KW-0902">Two-component regulatory system</keyword>
<dbReference type="SMART" id="SM00304">
    <property type="entry name" value="HAMP"/>
    <property type="match status" value="1"/>
</dbReference>
<dbReference type="InterPro" id="IPR005467">
    <property type="entry name" value="His_kinase_dom"/>
</dbReference>
<evidence type="ECO:0000256" key="9">
    <source>
        <dbReference type="SAM" id="Phobius"/>
    </source>
</evidence>
<evidence type="ECO:0000256" key="3">
    <source>
        <dbReference type="ARBA" id="ARBA00012438"/>
    </source>
</evidence>
<dbReference type="Pfam" id="PF00512">
    <property type="entry name" value="HisKA"/>
    <property type="match status" value="1"/>
</dbReference>
<organism evidence="12 13">
    <name type="scientific">Candidatus Scatomorpha intestinavium</name>
    <dbReference type="NCBI Taxonomy" id="2840922"/>
    <lineage>
        <taxon>Bacteria</taxon>
        <taxon>Bacillati</taxon>
        <taxon>Bacillota</taxon>
        <taxon>Clostridia</taxon>
        <taxon>Eubacteriales</taxon>
        <taxon>Candidatus Scatomorpha</taxon>
    </lineage>
</organism>
<dbReference type="GO" id="GO:0016020">
    <property type="term" value="C:membrane"/>
    <property type="evidence" value="ECO:0007669"/>
    <property type="project" value="UniProtKB-SubCell"/>
</dbReference>
<protein>
    <recommendedName>
        <fullName evidence="3">histidine kinase</fullName>
        <ecNumber evidence="3">2.7.13.3</ecNumber>
    </recommendedName>
</protein>
<evidence type="ECO:0000259" key="11">
    <source>
        <dbReference type="PROSITE" id="PS50885"/>
    </source>
</evidence>
<accession>A0A9D0ZDQ1</accession>
<dbReference type="PROSITE" id="PS50885">
    <property type="entry name" value="HAMP"/>
    <property type="match status" value="1"/>
</dbReference>
<dbReference type="SUPFAM" id="SSF55874">
    <property type="entry name" value="ATPase domain of HSP90 chaperone/DNA topoisomerase II/histidine kinase"/>
    <property type="match status" value="1"/>
</dbReference>
<evidence type="ECO:0000259" key="10">
    <source>
        <dbReference type="PROSITE" id="PS50109"/>
    </source>
</evidence>
<dbReference type="FunFam" id="3.30.565.10:FF:000006">
    <property type="entry name" value="Sensor histidine kinase WalK"/>
    <property type="match status" value="1"/>
</dbReference>